<keyword evidence="2" id="KW-1185">Reference proteome</keyword>
<sequence>MSVRMYDIKKGIKKIKLFDNANHVTSYTKNKEEYDKTVGEFLNEIGIG</sequence>
<dbReference type="Proteomes" id="UP000184612">
    <property type="component" value="Unassembled WGS sequence"/>
</dbReference>
<gene>
    <name evidence="1" type="ORF">SAMN02745217_01775</name>
</gene>
<dbReference type="RefSeq" id="WP_175562025.1">
    <property type="nucleotide sequence ID" value="NZ_FRFD01000005.1"/>
</dbReference>
<name>A0A1M7Y6W0_9FIRM</name>
<evidence type="ECO:0000313" key="2">
    <source>
        <dbReference type="Proteomes" id="UP000184612"/>
    </source>
</evidence>
<dbReference type="EMBL" id="FRFD01000005">
    <property type="protein sequence ID" value="SHO48331.1"/>
    <property type="molecule type" value="Genomic_DNA"/>
</dbReference>
<dbReference type="AlphaFoldDB" id="A0A1M7Y6W0"/>
<reference evidence="1 2" key="1">
    <citation type="submission" date="2016-12" db="EMBL/GenBank/DDBJ databases">
        <authorList>
            <person name="Song W.-J."/>
            <person name="Kurnit D.M."/>
        </authorList>
    </citation>
    <scope>NUCLEOTIDE SEQUENCE [LARGE SCALE GENOMIC DNA]</scope>
    <source>
        <strain evidence="1 2">DSM 12503</strain>
    </source>
</reference>
<dbReference type="STRING" id="1121345.SAMN02745217_01775"/>
<accession>A0A1M7Y6W0</accession>
<organism evidence="1 2">
    <name type="scientific">Anaerocolumna xylanovorans DSM 12503</name>
    <dbReference type="NCBI Taxonomy" id="1121345"/>
    <lineage>
        <taxon>Bacteria</taxon>
        <taxon>Bacillati</taxon>
        <taxon>Bacillota</taxon>
        <taxon>Clostridia</taxon>
        <taxon>Lachnospirales</taxon>
        <taxon>Lachnospiraceae</taxon>
        <taxon>Anaerocolumna</taxon>
    </lineage>
</organism>
<evidence type="ECO:0000313" key="1">
    <source>
        <dbReference type="EMBL" id="SHO48331.1"/>
    </source>
</evidence>
<protein>
    <submittedName>
        <fullName evidence="1">Uncharacterized protein</fullName>
    </submittedName>
</protein>
<proteinExistence type="predicted"/>